<proteinExistence type="predicted"/>
<dbReference type="Proteomes" id="UP001348149">
    <property type="component" value="Unassembled WGS sequence"/>
</dbReference>
<evidence type="ECO:0000313" key="2">
    <source>
        <dbReference type="Proteomes" id="UP001348149"/>
    </source>
</evidence>
<comment type="caution">
    <text evidence="1">The sequence shown here is derived from an EMBL/GenBank/DDBJ whole genome shotgun (WGS) entry which is preliminary data.</text>
</comment>
<sequence length="146" mass="15752">MPIEVIAILMALVPLSVAFMDVWDDPKDDPRAQAAARPATGTTPGIQRRAVDTAGHALGCRLSGKAPDAAPRLRRPIGPTLTLKTYPLPAPDAVTGWEWYDLAKYATDFGPTDFDALLVVTRSKTALLDSTRHDLPQDWVSFGEAA</sequence>
<gene>
    <name evidence="1" type="ORF">VK792_07555</name>
</gene>
<organism evidence="1 2">
    <name type="scientific">Mesobacterium hydrothermale</name>
    <dbReference type="NCBI Taxonomy" id="3111907"/>
    <lineage>
        <taxon>Bacteria</taxon>
        <taxon>Pseudomonadati</taxon>
        <taxon>Pseudomonadota</taxon>
        <taxon>Alphaproteobacteria</taxon>
        <taxon>Rhodobacterales</taxon>
        <taxon>Roseobacteraceae</taxon>
        <taxon>Mesobacterium</taxon>
    </lineage>
</organism>
<evidence type="ECO:0000313" key="1">
    <source>
        <dbReference type="EMBL" id="MEC3861135.1"/>
    </source>
</evidence>
<keyword evidence="2" id="KW-1185">Reference proteome</keyword>
<dbReference type="RefSeq" id="WP_326296830.1">
    <property type="nucleotide sequence ID" value="NZ_JAYLLH010000008.1"/>
</dbReference>
<name>A0ABU6HF94_9RHOB</name>
<protein>
    <submittedName>
        <fullName evidence="1">Uncharacterized protein</fullName>
    </submittedName>
</protein>
<accession>A0ABU6HF94</accession>
<reference evidence="1 2" key="1">
    <citation type="submission" date="2024-01" db="EMBL/GenBank/DDBJ databases">
        <title>Mesobacterium rodlantinim sp. nov., isolated from shallow sea hydrothermal systems off Kueishantao Island.</title>
        <authorList>
            <person name="Su Z."/>
            <person name="Tang K."/>
        </authorList>
    </citation>
    <scope>NUCLEOTIDE SEQUENCE [LARGE SCALE GENOMIC DNA]</scope>
    <source>
        <strain evidence="1 2">TK19101</strain>
    </source>
</reference>
<dbReference type="EMBL" id="JAYLLH010000008">
    <property type="protein sequence ID" value="MEC3861135.1"/>
    <property type="molecule type" value="Genomic_DNA"/>
</dbReference>